<evidence type="ECO:0000256" key="6">
    <source>
        <dbReference type="ARBA" id="ARBA00022989"/>
    </source>
</evidence>
<feature type="transmembrane region" description="Helical" evidence="9">
    <location>
        <begin position="142"/>
        <end position="164"/>
    </location>
</feature>
<keyword evidence="11" id="KW-1185">Reference proteome</keyword>
<dbReference type="GO" id="GO:0008360">
    <property type="term" value="P:regulation of cell shape"/>
    <property type="evidence" value="ECO:0007669"/>
    <property type="project" value="UniProtKB-KW"/>
</dbReference>
<dbReference type="GO" id="GO:0005886">
    <property type="term" value="C:plasma membrane"/>
    <property type="evidence" value="ECO:0007669"/>
    <property type="project" value="UniProtKB-SubCell"/>
</dbReference>
<feature type="transmembrane region" description="Helical" evidence="9">
    <location>
        <begin position="502"/>
        <end position="526"/>
    </location>
</feature>
<keyword evidence="2" id="KW-1003">Cell membrane</keyword>
<accession>A0A967B0T8</accession>
<feature type="transmembrane region" description="Helical" evidence="9">
    <location>
        <begin position="476"/>
        <end position="496"/>
    </location>
</feature>
<feature type="transmembrane region" description="Helical" evidence="9">
    <location>
        <begin position="410"/>
        <end position="432"/>
    </location>
</feature>
<dbReference type="AlphaFoldDB" id="A0A967B0T8"/>
<evidence type="ECO:0000313" key="10">
    <source>
        <dbReference type="EMBL" id="NHN56213.1"/>
    </source>
</evidence>
<sequence>MTPPDAPGSSLGSLYQAASPYHPALPEMPGSLGQQYAEWIGADAAANRPSLGTAWRSAGDGHPSPVTASPDAALAGETGPAAEAADTGGRGGILRSSAIMAAGTLTSRLLGFLRTGLVAAAIGDATKTADAWNTANTLPNMIYILLAGGVLNAVLVPQLTRALSHGDGGKRYTDRLLTLSMTILLAITVLFTAASPLVFRLMDTSGRLPFSLGVTFAFICLPQIFFYGVYTLLGEVLNSRSRFGAFMWSPALANVVSIIGVAWLLMTTHRGDLATASNWTTGNIVALAGFTTLGIAAQALVLVIPLRRAGYTFTPDFTFRGVGLRTASTIAIWAFAAVVVQQVGVTVSTNVLNSVPPGNSGSFANSIAFLLFMLPHSLVTLSLVTALYTRMSKAAHERRTGQVLDDITTGLRLSGLSTVAVTIGCLVLAVPVTRAYLGGDGTIVGYPTIAMMIGIVPFTVCVLVQRVFYAYEDARTPFWMQVICTVVAIAFTMVALTLPDRFVGPGVAAAQSLSYVAQAVVGVVWLQRSVGRFTLTGVARTYVRLAIAATAGALAAALARFGIEAVLDPYARLTNVLTVVIGGALFLGVYVVLARRMRVSEIDQLLRPLTSRVPGLSRRAT</sequence>
<dbReference type="InterPro" id="IPR004268">
    <property type="entry name" value="MurJ"/>
</dbReference>
<dbReference type="Pfam" id="PF03023">
    <property type="entry name" value="MurJ"/>
    <property type="match status" value="1"/>
</dbReference>
<evidence type="ECO:0000256" key="8">
    <source>
        <dbReference type="SAM" id="MobiDB-lite"/>
    </source>
</evidence>
<gene>
    <name evidence="10" type="primary">murJ</name>
    <name evidence="10" type="ORF">G9U51_10545</name>
</gene>
<feature type="transmembrane region" description="Helical" evidence="9">
    <location>
        <begin position="245"/>
        <end position="264"/>
    </location>
</feature>
<dbReference type="GO" id="GO:0034204">
    <property type="term" value="P:lipid translocation"/>
    <property type="evidence" value="ECO:0007669"/>
    <property type="project" value="TreeGrafter"/>
</dbReference>
<evidence type="ECO:0000256" key="5">
    <source>
        <dbReference type="ARBA" id="ARBA00022984"/>
    </source>
</evidence>
<dbReference type="GO" id="GO:0015648">
    <property type="term" value="F:lipid-linked peptidoglycan transporter activity"/>
    <property type="evidence" value="ECO:0007669"/>
    <property type="project" value="TreeGrafter"/>
</dbReference>
<protein>
    <submittedName>
        <fullName evidence="10">Murein biosynthesis integral membrane protein MurJ</fullName>
    </submittedName>
</protein>
<reference evidence="10" key="1">
    <citation type="submission" date="2020-03" db="EMBL/GenBank/DDBJ databases">
        <title>Draft sequencing of Calidifontibacter sp. DB0510.</title>
        <authorList>
            <person name="Kim D.-U."/>
        </authorList>
    </citation>
    <scope>NUCLEOTIDE SEQUENCE</scope>
    <source>
        <strain evidence="10">DB0510</strain>
    </source>
</reference>
<feature type="transmembrane region" description="Helical" evidence="9">
    <location>
        <begin position="176"/>
        <end position="198"/>
    </location>
</feature>
<evidence type="ECO:0000256" key="3">
    <source>
        <dbReference type="ARBA" id="ARBA00022692"/>
    </source>
</evidence>
<keyword evidence="4" id="KW-0133">Cell shape</keyword>
<feature type="transmembrane region" description="Helical" evidence="9">
    <location>
        <begin position="327"/>
        <end position="347"/>
    </location>
</feature>
<dbReference type="Proteomes" id="UP000744769">
    <property type="component" value="Unassembled WGS sequence"/>
</dbReference>
<dbReference type="PANTHER" id="PTHR47019">
    <property type="entry name" value="LIPID II FLIPPASE MURJ"/>
    <property type="match status" value="1"/>
</dbReference>
<dbReference type="NCBIfam" id="TIGR01695">
    <property type="entry name" value="murJ_mviN"/>
    <property type="match status" value="1"/>
</dbReference>
<comment type="caution">
    <text evidence="10">The sequence shown here is derived from an EMBL/GenBank/DDBJ whole genome shotgun (WGS) entry which is preliminary data.</text>
</comment>
<dbReference type="EMBL" id="JAAOIV010000007">
    <property type="protein sequence ID" value="NHN56213.1"/>
    <property type="molecule type" value="Genomic_DNA"/>
</dbReference>
<evidence type="ECO:0000256" key="7">
    <source>
        <dbReference type="ARBA" id="ARBA00023136"/>
    </source>
</evidence>
<evidence type="ECO:0000256" key="1">
    <source>
        <dbReference type="ARBA" id="ARBA00004651"/>
    </source>
</evidence>
<dbReference type="PRINTS" id="PR01806">
    <property type="entry name" value="VIRFACTRMVIN"/>
</dbReference>
<name>A0A967B0T8_9MICO</name>
<evidence type="ECO:0000256" key="9">
    <source>
        <dbReference type="SAM" id="Phobius"/>
    </source>
</evidence>
<feature type="transmembrane region" description="Helical" evidence="9">
    <location>
        <begin position="284"/>
        <end position="306"/>
    </location>
</feature>
<keyword evidence="5" id="KW-0573">Peptidoglycan synthesis</keyword>
<evidence type="ECO:0000256" key="2">
    <source>
        <dbReference type="ARBA" id="ARBA00022475"/>
    </source>
</evidence>
<keyword evidence="6 9" id="KW-1133">Transmembrane helix</keyword>
<proteinExistence type="predicted"/>
<evidence type="ECO:0000313" key="11">
    <source>
        <dbReference type="Proteomes" id="UP000744769"/>
    </source>
</evidence>
<organism evidence="10 11">
    <name type="scientific">Metallococcus carri</name>
    <dbReference type="NCBI Taxonomy" id="1656884"/>
    <lineage>
        <taxon>Bacteria</taxon>
        <taxon>Bacillati</taxon>
        <taxon>Actinomycetota</taxon>
        <taxon>Actinomycetes</taxon>
        <taxon>Micrococcales</taxon>
        <taxon>Dermacoccaceae</taxon>
        <taxon>Metallococcus</taxon>
    </lineage>
</organism>
<dbReference type="GO" id="GO:0009252">
    <property type="term" value="P:peptidoglycan biosynthetic process"/>
    <property type="evidence" value="ECO:0007669"/>
    <property type="project" value="UniProtKB-KW"/>
</dbReference>
<feature type="transmembrane region" description="Helical" evidence="9">
    <location>
        <begin position="444"/>
        <end position="464"/>
    </location>
</feature>
<evidence type="ECO:0000256" key="4">
    <source>
        <dbReference type="ARBA" id="ARBA00022960"/>
    </source>
</evidence>
<feature type="transmembrane region" description="Helical" evidence="9">
    <location>
        <begin position="542"/>
        <end position="563"/>
    </location>
</feature>
<dbReference type="CDD" id="cd13123">
    <property type="entry name" value="MATE_MurJ_like"/>
    <property type="match status" value="1"/>
</dbReference>
<dbReference type="RefSeq" id="WP_166196763.1">
    <property type="nucleotide sequence ID" value="NZ_JAAOIV010000007.1"/>
</dbReference>
<dbReference type="InterPro" id="IPR051050">
    <property type="entry name" value="Lipid_II_flippase_MurJ/MviN"/>
</dbReference>
<keyword evidence="3 9" id="KW-0812">Transmembrane</keyword>
<dbReference type="PANTHER" id="PTHR47019:SF1">
    <property type="entry name" value="LIPID II FLIPPASE MURJ"/>
    <property type="match status" value="1"/>
</dbReference>
<comment type="subcellular location">
    <subcellularLocation>
        <location evidence="1">Cell membrane</location>
        <topology evidence="1">Multi-pass membrane protein</topology>
    </subcellularLocation>
</comment>
<keyword evidence="7 9" id="KW-0472">Membrane</keyword>
<feature type="transmembrane region" description="Helical" evidence="9">
    <location>
        <begin position="210"/>
        <end position="233"/>
    </location>
</feature>
<feature type="transmembrane region" description="Helical" evidence="9">
    <location>
        <begin position="575"/>
        <end position="593"/>
    </location>
</feature>
<feature type="transmembrane region" description="Helical" evidence="9">
    <location>
        <begin position="367"/>
        <end position="389"/>
    </location>
</feature>
<feature type="region of interest" description="Disordered" evidence="8">
    <location>
        <begin position="51"/>
        <end position="88"/>
    </location>
</feature>